<evidence type="ECO:0000256" key="2">
    <source>
        <dbReference type="SAM" id="Phobius"/>
    </source>
</evidence>
<feature type="transmembrane region" description="Helical" evidence="2">
    <location>
        <begin position="6"/>
        <end position="25"/>
    </location>
</feature>
<evidence type="ECO:0000313" key="4">
    <source>
        <dbReference type="Proteomes" id="UP001443914"/>
    </source>
</evidence>
<gene>
    <name evidence="3" type="ORF">RND81_09G228500</name>
</gene>
<dbReference type="EMBL" id="JBDFQZ010000009">
    <property type="protein sequence ID" value="KAK9691915.1"/>
    <property type="molecule type" value="Genomic_DNA"/>
</dbReference>
<keyword evidence="4" id="KW-1185">Reference proteome</keyword>
<dbReference type="Proteomes" id="UP001443914">
    <property type="component" value="Unassembled WGS sequence"/>
</dbReference>
<comment type="caution">
    <text evidence="3">The sequence shown here is derived from an EMBL/GenBank/DDBJ whole genome shotgun (WGS) entry which is preliminary data.</text>
</comment>
<keyword evidence="2" id="KW-0472">Membrane</keyword>
<evidence type="ECO:0000313" key="3">
    <source>
        <dbReference type="EMBL" id="KAK9691915.1"/>
    </source>
</evidence>
<accession>A0AAW1IQ23</accession>
<keyword evidence="2" id="KW-0812">Transmembrane</keyword>
<feature type="coiled-coil region" evidence="1">
    <location>
        <begin position="31"/>
        <end position="65"/>
    </location>
</feature>
<keyword evidence="2" id="KW-1133">Transmembrane helix</keyword>
<organism evidence="3 4">
    <name type="scientific">Saponaria officinalis</name>
    <name type="common">Common soapwort</name>
    <name type="synonym">Lychnis saponaria</name>
    <dbReference type="NCBI Taxonomy" id="3572"/>
    <lineage>
        <taxon>Eukaryota</taxon>
        <taxon>Viridiplantae</taxon>
        <taxon>Streptophyta</taxon>
        <taxon>Embryophyta</taxon>
        <taxon>Tracheophyta</taxon>
        <taxon>Spermatophyta</taxon>
        <taxon>Magnoliopsida</taxon>
        <taxon>eudicotyledons</taxon>
        <taxon>Gunneridae</taxon>
        <taxon>Pentapetalae</taxon>
        <taxon>Caryophyllales</taxon>
        <taxon>Caryophyllaceae</taxon>
        <taxon>Caryophylleae</taxon>
        <taxon>Saponaria</taxon>
    </lineage>
</organism>
<protein>
    <submittedName>
        <fullName evidence="3">Uncharacterized protein</fullName>
    </submittedName>
</protein>
<reference evidence="3" key="1">
    <citation type="submission" date="2024-03" db="EMBL/GenBank/DDBJ databases">
        <title>WGS assembly of Saponaria officinalis var. Norfolk2.</title>
        <authorList>
            <person name="Jenkins J."/>
            <person name="Shu S."/>
            <person name="Grimwood J."/>
            <person name="Barry K."/>
            <person name="Goodstein D."/>
            <person name="Schmutz J."/>
            <person name="Leebens-Mack J."/>
            <person name="Osbourn A."/>
        </authorList>
    </citation>
    <scope>NUCLEOTIDE SEQUENCE [LARGE SCALE GENOMIC DNA]</scope>
    <source>
        <strain evidence="3">JIC</strain>
    </source>
</reference>
<name>A0AAW1IQ23_SAPOF</name>
<evidence type="ECO:0000256" key="1">
    <source>
        <dbReference type="SAM" id="Coils"/>
    </source>
</evidence>
<proteinExistence type="predicted"/>
<sequence length="119" mass="13751">MGSYGHIIWAMLGISSTIICLLPCLKRRQSKQCADERLKMINESLEQAEERVMRLRDRHDQLVARICSYYMCHNELVEAVVGARKALDDELEFVALLRKMQLFVLSSFPHNVDFSSVFS</sequence>
<dbReference type="AlphaFoldDB" id="A0AAW1IQ23"/>
<keyword evidence="1" id="KW-0175">Coiled coil</keyword>